<dbReference type="RefSeq" id="WP_142585695.1">
    <property type="nucleotide sequence ID" value="NZ_CABFPH010000121.1"/>
</dbReference>
<evidence type="ECO:0008006" key="3">
    <source>
        <dbReference type="Google" id="ProtNLM"/>
    </source>
</evidence>
<sequence length="209" mass="22929">MKHQTSRSLHAYWDRLRGARSAPERAEIEPGEIRHILADSLILEIDMSRRSAQLRLAGTRVCALYGRELRGLPLGSLWQPGEPPSWTGAPHAESWRVVEIVANDMVGVVMGLRGLTALGESVDLELLLLPLRHRGRTHARMLGTLSAHQLPSWIGLRPLVRLETTSLRVLAGPALAVDDAPSLDRLPPPANDTAPVRRGHLLVHLGGRA</sequence>
<dbReference type="Proteomes" id="UP000410984">
    <property type="component" value="Unassembled WGS sequence"/>
</dbReference>
<name>A0A509EJQ0_9HYPH</name>
<dbReference type="EMBL" id="CABFPH010000121">
    <property type="protein sequence ID" value="VUD74391.1"/>
    <property type="molecule type" value="Genomic_DNA"/>
</dbReference>
<evidence type="ECO:0000313" key="1">
    <source>
        <dbReference type="EMBL" id="VUD74391.1"/>
    </source>
</evidence>
<accession>A0A509EJQ0</accession>
<dbReference type="PIRSF" id="PIRSF031878">
    <property type="entry name" value="UCP031878"/>
    <property type="match status" value="1"/>
</dbReference>
<dbReference type="Pfam" id="PF07310">
    <property type="entry name" value="PAS_5"/>
    <property type="match status" value="1"/>
</dbReference>
<evidence type="ECO:0000313" key="2">
    <source>
        <dbReference type="Proteomes" id="UP000410984"/>
    </source>
</evidence>
<proteinExistence type="predicted"/>
<dbReference type="OrthoDB" id="8480244at2"/>
<keyword evidence="2" id="KW-1185">Reference proteome</keyword>
<dbReference type="AlphaFoldDB" id="A0A509EJQ0"/>
<organism evidence="1 2">
    <name type="scientific">Methylobacterium symbioticum</name>
    <dbReference type="NCBI Taxonomy" id="2584084"/>
    <lineage>
        <taxon>Bacteria</taxon>
        <taxon>Pseudomonadati</taxon>
        <taxon>Pseudomonadota</taxon>
        <taxon>Alphaproteobacteria</taxon>
        <taxon>Hyphomicrobiales</taxon>
        <taxon>Methylobacteriaceae</taxon>
        <taxon>Methylobacterium</taxon>
    </lineage>
</organism>
<reference evidence="1 2" key="1">
    <citation type="submission" date="2019-06" db="EMBL/GenBank/DDBJ databases">
        <authorList>
            <person name="Rodrigo-Torres L."/>
            <person name="Arahal R. D."/>
            <person name="Lucena T."/>
        </authorList>
    </citation>
    <scope>NUCLEOTIDE SEQUENCE [LARGE SCALE GENOMIC DNA]</scope>
    <source>
        <strain evidence="1 2">SB0023/3</strain>
    </source>
</reference>
<protein>
    <recommendedName>
        <fullName evidence="3">PAS domain-containing protein</fullName>
    </recommendedName>
</protein>
<dbReference type="InterPro" id="IPR009922">
    <property type="entry name" value="DUF1457"/>
</dbReference>
<gene>
    <name evidence="1" type="ORF">MET9862_05020</name>
</gene>